<evidence type="ECO:0000256" key="1">
    <source>
        <dbReference type="SAM" id="MobiDB-lite"/>
    </source>
</evidence>
<evidence type="ECO:0000259" key="3">
    <source>
        <dbReference type="Pfam" id="PF13086"/>
    </source>
</evidence>
<feature type="compositionally biased region" description="Polar residues" evidence="1">
    <location>
        <begin position="1302"/>
        <end position="1320"/>
    </location>
</feature>
<dbReference type="InterPro" id="IPR045055">
    <property type="entry name" value="DNA2/NAM7-like"/>
</dbReference>
<gene>
    <name evidence="5" type="ORF">PECUL_23A017290</name>
</gene>
<feature type="region of interest" description="Disordered" evidence="1">
    <location>
        <begin position="2365"/>
        <end position="2537"/>
    </location>
</feature>
<feature type="region of interest" description="Disordered" evidence="1">
    <location>
        <begin position="1015"/>
        <end position="1053"/>
    </location>
</feature>
<dbReference type="GO" id="GO:0001147">
    <property type="term" value="F:transcription termination site sequence-specific DNA binding"/>
    <property type="evidence" value="ECO:0007669"/>
    <property type="project" value="TreeGrafter"/>
</dbReference>
<evidence type="ECO:0000313" key="6">
    <source>
        <dbReference type="Proteomes" id="UP001295444"/>
    </source>
</evidence>
<evidence type="ECO:0000259" key="4">
    <source>
        <dbReference type="Pfam" id="PF13087"/>
    </source>
</evidence>
<dbReference type="CDD" id="cd18042">
    <property type="entry name" value="DEXXQc_SETX"/>
    <property type="match status" value="1"/>
</dbReference>
<feature type="compositionally biased region" description="Basic and acidic residues" evidence="1">
    <location>
        <begin position="1130"/>
        <end position="1146"/>
    </location>
</feature>
<feature type="compositionally biased region" description="Polar residues" evidence="1">
    <location>
        <begin position="2510"/>
        <end position="2533"/>
    </location>
</feature>
<dbReference type="InterPro" id="IPR047187">
    <property type="entry name" value="SF1_C_Upf1"/>
</dbReference>
<feature type="compositionally biased region" description="Basic and acidic residues" evidence="1">
    <location>
        <begin position="1272"/>
        <end position="1285"/>
    </location>
</feature>
<keyword evidence="5" id="KW-0347">Helicase</keyword>
<keyword evidence="6" id="KW-1185">Reference proteome</keyword>
<dbReference type="CDD" id="cd18808">
    <property type="entry name" value="SF1_C_Upf1"/>
    <property type="match status" value="1"/>
</dbReference>
<dbReference type="InterPro" id="IPR027417">
    <property type="entry name" value="P-loop_NTPase"/>
</dbReference>
<dbReference type="InterPro" id="IPR041679">
    <property type="entry name" value="DNA2/NAM7-like_C"/>
</dbReference>
<dbReference type="Pfam" id="PF13087">
    <property type="entry name" value="AAA_12"/>
    <property type="match status" value="1"/>
</dbReference>
<feature type="compositionally biased region" description="Low complexity" evidence="1">
    <location>
        <begin position="926"/>
        <end position="940"/>
    </location>
</feature>
<keyword evidence="5" id="KW-0067">ATP-binding</keyword>
<dbReference type="FunFam" id="3.40.50.300:FF:000810">
    <property type="entry name" value="probable helicase senataxin"/>
    <property type="match status" value="1"/>
</dbReference>
<keyword evidence="5" id="KW-0547">Nucleotide-binding</keyword>
<feature type="compositionally biased region" description="Polar residues" evidence="1">
    <location>
        <begin position="2478"/>
        <end position="2489"/>
    </location>
</feature>
<feature type="region of interest" description="Disordered" evidence="1">
    <location>
        <begin position="900"/>
        <end position="1001"/>
    </location>
</feature>
<feature type="compositionally biased region" description="Basic and acidic residues" evidence="1">
    <location>
        <begin position="1292"/>
        <end position="1301"/>
    </location>
</feature>
<proteinExistence type="predicted"/>
<dbReference type="GO" id="GO:0006369">
    <property type="term" value="P:termination of RNA polymerase II transcription"/>
    <property type="evidence" value="ECO:0007669"/>
    <property type="project" value="TreeGrafter"/>
</dbReference>
<feature type="compositionally biased region" description="Basic residues" evidence="1">
    <location>
        <begin position="1154"/>
        <end position="1165"/>
    </location>
</feature>
<feature type="region of interest" description="Disordered" evidence="1">
    <location>
        <begin position="829"/>
        <end position="859"/>
    </location>
</feature>
<dbReference type="PANTHER" id="PTHR10887:SF537">
    <property type="entry name" value="HELICASE SENATAXIN-RELATED"/>
    <property type="match status" value="1"/>
</dbReference>
<dbReference type="EMBL" id="OW240920">
    <property type="protein sequence ID" value="CAH2316079.1"/>
    <property type="molecule type" value="Genomic_DNA"/>
</dbReference>
<feature type="compositionally biased region" description="Polar residues" evidence="1">
    <location>
        <begin position="1373"/>
        <end position="1393"/>
    </location>
</feature>
<feature type="compositionally biased region" description="Polar residues" evidence="1">
    <location>
        <begin position="1020"/>
        <end position="1050"/>
    </location>
</feature>
<feature type="region of interest" description="Disordered" evidence="1">
    <location>
        <begin position="1271"/>
        <end position="1359"/>
    </location>
</feature>
<protein>
    <submittedName>
        <fullName evidence="5">Probable helicase senataxin isoform X1</fullName>
    </submittedName>
</protein>
<feature type="region of interest" description="Disordered" evidence="1">
    <location>
        <begin position="1086"/>
        <end position="1190"/>
    </location>
</feature>
<dbReference type="PANTHER" id="PTHR10887">
    <property type="entry name" value="DNA2/NAM7 HELICASE FAMILY"/>
    <property type="match status" value="1"/>
</dbReference>
<feature type="compositionally biased region" description="Polar residues" evidence="1">
    <location>
        <begin position="989"/>
        <end position="1001"/>
    </location>
</feature>
<name>A0AAD1T0L5_PELCU</name>
<feature type="domain" description="DNA2/NAM7 helicase-like C-terminal" evidence="4">
    <location>
        <begin position="2127"/>
        <end position="2322"/>
    </location>
</feature>
<feature type="region of interest" description="Disordered" evidence="1">
    <location>
        <begin position="1525"/>
        <end position="1552"/>
    </location>
</feature>
<evidence type="ECO:0000259" key="2">
    <source>
        <dbReference type="Pfam" id="PF12726"/>
    </source>
</evidence>
<evidence type="ECO:0000313" key="5">
    <source>
        <dbReference type="EMBL" id="CAH2316079.1"/>
    </source>
</evidence>
<feature type="compositionally biased region" description="Pro residues" evidence="1">
    <location>
        <begin position="2439"/>
        <end position="2463"/>
    </location>
</feature>
<keyword evidence="5" id="KW-0378">Hydrolase</keyword>
<dbReference type="InterPro" id="IPR041677">
    <property type="entry name" value="DNA2/NAM7_AAA_11"/>
</dbReference>
<dbReference type="Pfam" id="PF12726">
    <property type="entry name" value="SEN1_N"/>
    <property type="match status" value="1"/>
</dbReference>
<feature type="compositionally biased region" description="Polar residues" evidence="1">
    <location>
        <begin position="902"/>
        <end position="914"/>
    </location>
</feature>
<dbReference type="Proteomes" id="UP001295444">
    <property type="component" value="Chromosome 09"/>
</dbReference>
<sequence length="2563" mass="290270">MSTCRWCTPGGSVTVDLLNKYAAGELHGTDLLGANDDLCYCMECVLEYHRARDGSPNLHKRLWNLETSRVIAQLEKSMHEEIDEDDELFFVDEDGEKPIFGYTGPNFESNVRVPLLESLKYPYLLLNQRVSELCVEALCKMEQVNNPFQVYEKLAGVYLLLVHPNENIRRWAILTARAQGKVERDDYYDLQEVFTCLFKVIELGLFENPDIYSTELEQGKLILLPPHLYDVNNYKNYWLGICMLLTVLEEQAMDSLLLGPDKQNFLQSILHVMEKYTEDEKLNPFWPALHCFMMILDRLGSKVWGQLIDPIQAFQTIISSPSYNNEIENVRASYNRPSKSEPDASDDEDLVTCSQMVYSFNTEKKKKDTGWKKAICPDYCPNMYEEMQCLANVLQSDIGQDMRIHDSTFLWFVPYVQSVMDLKDLGVAYIIEVIHHLYSEIKDVFNPRNPQSDKVTELFILVLVSIIELHRNKKCLHLLWVSSHKWVEALVKCAMLPTKDQQLRNNSRISSNSFLPLSPTSHSGSSVQYSCMLLIRSLLREGYQLGQQAACKPYLDKLNLLIRANVCRTLELSKPEAQGLQMCLTQIIKSVKDKVSSSPNSHLEQVLTNKTQSVPFIKIERMEEDDDIWYGSSCTSSLQPVVNSSLCVKNEHQESRTSEEKLDPSTPGCSSVTTINVKKEIPESIKYVSSAKNGCSSTVLPNIKSKKDLSGWQSKLSKVMEKTLLPKSKRVISADEQNTNGRTYKSQSKTLLPLKVQVKTEQCDQWLIKPKDVKSENFTPSNLKINLTEDDADGSTVARPLERLSLEPKSPEMMSVSVKEFTLDQENKSLASDKPQMNCRPSSTSTDDPGEAEDDDDIPLTEIKKKLLKSHTKTLKRTNSQVDRDLDDLSLAAHAKVLSFPGDSSQDTSSQEPSQIERRVKGAMRSSVIDDSSSDTDTSSNQVITISDNSSEDEIKPFIMSMKKEKNEDWSASSTPGVSKLGSEVQVKSEPSSSTCDEYNSQLFEFETQDDIFSVWGDSQVDQKSSSPEQAIKSSNQSPETNKPTNSNGFDLSGDFNQWGYDTDYICDEVIEKAVEDAEKQFKLSMTSTYQKEPEDEKCCEKNSSERFSSKQFYGKHSHKSNKWKSLAVPKKESLSPEASLSRKPETTISQKISKSKVHRNKSPVKARLESKKHSSPRKPTLAVVPPKKIRVCPEPASTAERLGLKKAPRKAFDLSQRSLDSLAELRDYGKSAGMFKSDKQKTKLISPKSLLVKGNKKLLACQDLQFYRQSRPKEIKTGSKETKKGKQASVSEKHNRKVNEAKQTMTRDNNETESFSVQSKYKHRNSTETNPSMPEKEEPKVGEFTSSKNSDSADLKQNVTDDTLTEIVKKASSPNDHAISSLSSTVNDFTNNKGEEEDDDGLQLTQADPVDMEVCSQEEYDIEIGIFEDNEKCNIVESSASVPETTEKQTCKHTDCSEALFSGDYCAKHTIPGKADDHVFAKPGLPPSFQKYSKPSTTKIFNANNTSRSAALSKDLENIPKIPCVSKSKAPSSKPPVPRPILPSNAQKRTSVTQNTNSVLQPLINQNNIYPQTSLAVTSETGKLPQYQTNYRPVQHVPAWLMKEVLRWKYEMFDNVSQFGPPKNLCPLPLLKVPLLFSGYEEYFNVFFPLMLLNTFESLAQDWVTKQRVINSHICKLQLQNFCLDSQVNRGDFQVWFRDADLNSQRHPKEDDLVFLITPDPSSSIAGDESSVSSTLVYHTGYVSRFTRSQRTQMLDKEHYTLCDLCIHTYGNLSGCRNEQVQCVVIGSLVTTQRQCKALVQLQRNPFFRPIIHPNPTDFMPRDKITSQVSMFPSLKEYNSDQRYAIERAYAMVKRHPRLPRICMIHGPPGTGKSKTIVGLLYRILTEKSNTNIPDQNLNAKNKRNRVLVCAPSNAAIDDLMKKIILEFKEKCQDKNNTLGNCGDINLVRLGSERVISSDVVKFSLDCQVNYRINRAQHDTGLHKQKEALDRQLDELCRQRAMERCNKNTCDQLDETISRLSKDRQLLANALRELRRRPQELQRNIILESHVICCTLSTSGGFLLESAFRQLGQEPFSCVIVDEAGQSCEVENLIPLLHRCSKLVLVGDPEQLPPTVISVRAEELGYGQSLMSRLCKHMQSLSTESPVLQLTVQYRMHPDICLFPSNYFYKRILKTDRAIEEVRCSIDWPFQPYMVFDVVDGFEKKERESFSNPQEIKMVVALMKLIKSKKKEFSFRNIGIITPYRAQKMMIIEELRKAFGNDPIPGEVDTVDGFQGRQKDCVIVTCVRANSTQGAIGFLASRQRLNVTITRAKFSLFILGSLRTLMDNVDWNNLIQDAQRRGALIRTKEETYQKDVNKILKLKTVVQRPSYHSSSRPDDRSRHNSSHTPQNKILREPNKPPRNVQQPTHRQPMAHQAVDHRRDPIKNLQCTSVVPTPSSVPTPLSVPTPSSVPTPLSVPTPPSATREKPKDPRLARRQNSTSEPQGSNALPGDSPYSSTVNREHHGNHYQPSAPSITDNRQPQYQNPGSVNQGHGHYYRDRDYRMQNPISEAGHEAKKRKIL</sequence>
<dbReference type="Gene3D" id="3.40.50.300">
    <property type="entry name" value="P-loop containing nucleotide triphosphate hydrolases"/>
    <property type="match status" value="2"/>
</dbReference>
<feature type="compositionally biased region" description="Basic and acidic residues" evidence="1">
    <location>
        <begin position="2466"/>
        <end position="2475"/>
    </location>
</feature>
<dbReference type="InterPro" id="IPR024481">
    <property type="entry name" value="Helicase_Sen1_N"/>
</dbReference>
<dbReference type="GO" id="GO:0004386">
    <property type="term" value="F:helicase activity"/>
    <property type="evidence" value="ECO:0007669"/>
    <property type="project" value="UniProtKB-KW"/>
</dbReference>
<feature type="compositionally biased region" description="Basic and acidic residues" evidence="1">
    <location>
        <begin position="1092"/>
        <end position="1109"/>
    </location>
</feature>
<feature type="region of interest" description="Disordered" evidence="1">
    <location>
        <begin position="1371"/>
        <end position="1408"/>
    </location>
</feature>
<feature type="compositionally biased region" description="Polar residues" evidence="1">
    <location>
        <begin position="1345"/>
        <end position="1359"/>
    </location>
</feature>
<feature type="compositionally biased region" description="Basic residues" evidence="1">
    <location>
        <begin position="1114"/>
        <end position="1123"/>
    </location>
</feature>
<feature type="domain" description="Helicase Sen1 N-terminal" evidence="2">
    <location>
        <begin position="38"/>
        <end position="340"/>
    </location>
</feature>
<dbReference type="SUPFAM" id="SSF52540">
    <property type="entry name" value="P-loop containing nucleoside triphosphate hydrolases"/>
    <property type="match status" value="1"/>
</dbReference>
<feature type="domain" description="DNA2/NAM7 helicase helicase" evidence="3">
    <location>
        <begin position="1839"/>
        <end position="2119"/>
    </location>
</feature>
<feature type="compositionally biased region" description="Acidic residues" evidence="1">
    <location>
        <begin position="848"/>
        <end position="859"/>
    </location>
</feature>
<dbReference type="GO" id="GO:0016604">
    <property type="term" value="C:nuclear body"/>
    <property type="evidence" value="ECO:0007669"/>
    <property type="project" value="TreeGrafter"/>
</dbReference>
<accession>A0AAD1T0L5</accession>
<dbReference type="Pfam" id="PF13086">
    <property type="entry name" value="AAA_11"/>
    <property type="match status" value="1"/>
</dbReference>
<organism evidence="5 6">
    <name type="scientific">Pelobates cultripes</name>
    <name type="common">Western spadefoot toad</name>
    <dbReference type="NCBI Taxonomy" id="61616"/>
    <lineage>
        <taxon>Eukaryota</taxon>
        <taxon>Metazoa</taxon>
        <taxon>Chordata</taxon>
        <taxon>Craniata</taxon>
        <taxon>Vertebrata</taxon>
        <taxon>Euteleostomi</taxon>
        <taxon>Amphibia</taxon>
        <taxon>Batrachia</taxon>
        <taxon>Anura</taxon>
        <taxon>Pelobatoidea</taxon>
        <taxon>Pelobatidae</taxon>
        <taxon>Pelobates</taxon>
    </lineage>
</organism>
<reference evidence="5" key="1">
    <citation type="submission" date="2022-03" db="EMBL/GenBank/DDBJ databases">
        <authorList>
            <person name="Alioto T."/>
            <person name="Alioto T."/>
            <person name="Gomez Garrido J."/>
        </authorList>
    </citation>
    <scope>NUCLEOTIDE SEQUENCE</scope>
</reference>